<gene>
    <name evidence="2" type="ORF">GCM10008171_24430</name>
</gene>
<feature type="region of interest" description="Disordered" evidence="1">
    <location>
        <begin position="48"/>
        <end position="83"/>
    </location>
</feature>
<accession>A0A9W6JJG1</accession>
<comment type="caution">
    <text evidence="2">The sequence shown here is derived from an EMBL/GenBank/DDBJ whole genome shotgun (WGS) entry which is preliminary data.</text>
</comment>
<dbReference type="AlphaFoldDB" id="A0A9W6JJG1"/>
<name>A0A9W6JJG1_9HYPH</name>
<dbReference type="Proteomes" id="UP001143364">
    <property type="component" value="Unassembled WGS sequence"/>
</dbReference>
<organism evidence="2 3">
    <name type="scientific">Methylopila jiangsuensis</name>
    <dbReference type="NCBI Taxonomy" id="586230"/>
    <lineage>
        <taxon>Bacteria</taxon>
        <taxon>Pseudomonadati</taxon>
        <taxon>Pseudomonadota</taxon>
        <taxon>Alphaproteobacteria</taxon>
        <taxon>Hyphomicrobiales</taxon>
        <taxon>Methylopilaceae</taxon>
        <taxon>Methylopila</taxon>
    </lineage>
</organism>
<reference evidence="2" key="1">
    <citation type="journal article" date="2014" name="Int. J. Syst. Evol. Microbiol.">
        <title>Complete genome sequence of Corynebacterium casei LMG S-19264T (=DSM 44701T), isolated from a smear-ripened cheese.</title>
        <authorList>
            <consortium name="US DOE Joint Genome Institute (JGI-PGF)"/>
            <person name="Walter F."/>
            <person name="Albersmeier A."/>
            <person name="Kalinowski J."/>
            <person name="Ruckert C."/>
        </authorList>
    </citation>
    <scope>NUCLEOTIDE SEQUENCE</scope>
    <source>
        <strain evidence="2">VKM B-2555</strain>
    </source>
</reference>
<evidence type="ECO:0000256" key="1">
    <source>
        <dbReference type="SAM" id="MobiDB-lite"/>
    </source>
</evidence>
<dbReference type="EMBL" id="BSFK01000013">
    <property type="protein sequence ID" value="GLK77189.1"/>
    <property type="molecule type" value="Genomic_DNA"/>
</dbReference>
<dbReference type="RefSeq" id="WP_271205048.1">
    <property type="nucleotide sequence ID" value="NZ_BSFK01000013.1"/>
</dbReference>
<feature type="region of interest" description="Disordered" evidence="1">
    <location>
        <begin position="96"/>
        <end position="175"/>
    </location>
</feature>
<sequence>MSQSAKSERAVLSKDEFDLVAQSHFPKAYDIGFQELIDLNKRLREAQGKERTFHRQLRRQSKGSAEARGGSFPGEAGKTARRKAVFGAAIKRLNGEISRRHELKAREDLQSAARKALNLKRQASKARRPENDPTADKGMRPVTSERRKTRVHPATVGRVSQRTKAAQARKDNRAG</sequence>
<feature type="compositionally biased region" description="Basic and acidic residues" evidence="1">
    <location>
        <begin position="127"/>
        <end position="146"/>
    </location>
</feature>
<proteinExistence type="predicted"/>
<evidence type="ECO:0000313" key="2">
    <source>
        <dbReference type="EMBL" id="GLK77189.1"/>
    </source>
</evidence>
<feature type="compositionally biased region" description="Basic and acidic residues" evidence="1">
    <location>
        <begin position="96"/>
        <end position="109"/>
    </location>
</feature>
<evidence type="ECO:0000313" key="3">
    <source>
        <dbReference type="Proteomes" id="UP001143364"/>
    </source>
</evidence>
<protein>
    <submittedName>
        <fullName evidence="2">Uncharacterized protein</fullName>
    </submittedName>
</protein>
<keyword evidence="3" id="KW-1185">Reference proteome</keyword>
<reference evidence="2" key="2">
    <citation type="submission" date="2023-01" db="EMBL/GenBank/DDBJ databases">
        <authorList>
            <person name="Sun Q."/>
            <person name="Evtushenko L."/>
        </authorList>
    </citation>
    <scope>NUCLEOTIDE SEQUENCE</scope>
    <source>
        <strain evidence="2">VKM B-2555</strain>
    </source>
</reference>